<gene>
    <name evidence="1" type="ORF">SPARVUS_LOCUS16674465</name>
</gene>
<accession>A0ABN9HRX9</accession>
<proteinExistence type="predicted"/>
<comment type="caution">
    <text evidence="1">The sequence shown here is derived from an EMBL/GenBank/DDBJ whole genome shotgun (WGS) entry which is preliminary data.</text>
</comment>
<sequence>GFPCTASHCLLTSSPDSAHVPLFRSPHTAGGFHFVIRVLYGLSIAAASTATTVAPHSGFGPRRLPK</sequence>
<evidence type="ECO:0000313" key="1">
    <source>
        <dbReference type="EMBL" id="CAI9624550.1"/>
    </source>
</evidence>
<protein>
    <submittedName>
        <fullName evidence="1">Uncharacterized protein</fullName>
    </submittedName>
</protein>
<evidence type="ECO:0000313" key="2">
    <source>
        <dbReference type="Proteomes" id="UP001162483"/>
    </source>
</evidence>
<keyword evidence="2" id="KW-1185">Reference proteome</keyword>
<feature type="non-terminal residue" evidence="1">
    <location>
        <position position="1"/>
    </location>
</feature>
<dbReference type="EMBL" id="CATNWA010021950">
    <property type="protein sequence ID" value="CAI9624550.1"/>
    <property type="molecule type" value="Genomic_DNA"/>
</dbReference>
<dbReference type="Proteomes" id="UP001162483">
    <property type="component" value="Unassembled WGS sequence"/>
</dbReference>
<name>A0ABN9HRX9_9NEOB</name>
<reference evidence="1" key="1">
    <citation type="submission" date="2023-05" db="EMBL/GenBank/DDBJ databases">
        <authorList>
            <person name="Stuckert A."/>
        </authorList>
    </citation>
    <scope>NUCLEOTIDE SEQUENCE</scope>
</reference>
<organism evidence="1 2">
    <name type="scientific">Staurois parvus</name>
    <dbReference type="NCBI Taxonomy" id="386267"/>
    <lineage>
        <taxon>Eukaryota</taxon>
        <taxon>Metazoa</taxon>
        <taxon>Chordata</taxon>
        <taxon>Craniata</taxon>
        <taxon>Vertebrata</taxon>
        <taxon>Euteleostomi</taxon>
        <taxon>Amphibia</taxon>
        <taxon>Batrachia</taxon>
        <taxon>Anura</taxon>
        <taxon>Neobatrachia</taxon>
        <taxon>Ranoidea</taxon>
        <taxon>Ranidae</taxon>
        <taxon>Staurois</taxon>
    </lineage>
</organism>